<dbReference type="Proteomes" id="UP001224890">
    <property type="component" value="Unassembled WGS sequence"/>
</dbReference>
<name>A0AAJ0EPL1_9PEZI</name>
<dbReference type="EMBL" id="JAHMHR010000056">
    <property type="protein sequence ID" value="KAK1659836.1"/>
    <property type="molecule type" value="Genomic_DNA"/>
</dbReference>
<dbReference type="RefSeq" id="XP_060424600.1">
    <property type="nucleotide sequence ID" value="XM_060576006.1"/>
</dbReference>
<evidence type="ECO:0000313" key="1">
    <source>
        <dbReference type="EMBL" id="KAK1659836.1"/>
    </source>
</evidence>
<sequence>MVHEIFRDRSRPRARQRFIESIRYFAEVMEVTVLSSRHCKMARWARARPGVGGNWFARGRFA</sequence>
<comment type="caution">
    <text evidence="1">The sequence shown here is derived from an EMBL/GenBank/DDBJ whole genome shotgun (WGS) entry which is preliminary data.</text>
</comment>
<dbReference type="AlphaFoldDB" id="A0AAJ0EPL1"/>
<dbReference type="GeneID" id="85460532"/>
<proteinExistence type="predicted"/>
<gene>
    <name evidence="1" type="ORF">BDP55DRAFT_678647</name>
</gene>
<evidence type="ECO:0000313" key="2">
    <source>
        <dbReference type="Proteomes" id="UP001224890"/>
    </source>
</evidence>
<accession>A0AAJ0EPL1</accession>
<reference evidence="1" key="1">
    <citation type="submission" date="2021-06" db="EMBL/GenBank/DDBJ databases">
        <title>Comparative genomics, transcriptomics and evolutionary studies reveal genomic signatures of adaptation to plant cell wall in hemibiotrophic fungi.</title>
        <authorList>
            <consortium name="DOE Joint Genome Institute"/>
            <person name="Baroncelli R."/>
            <person name="Diaz J.F."/>
            <person name="Benocci T."/>
            <person name="Peng M."/>
            <person name="Battaglia E."/>
            <person name="Haridas S."/>
            <person name="Andreopoulos W."/>
            <person name="Labutti K."/>
            <person name="Pangilinan J."/>
            <person name="Floch G.L."/>
            <person name="Makela M.R."/>
            <person name="Henrissat B."/>
            <person name="Grigoriev I.V."/>
            <person name="Crouch J.A."/>
            <person name="De Vries R.P."/>
            <person name="Sukno S.A."/>
            <person name="Thon M.R."/>
        </authorList>
    </citation>
    <scope>NUCLEOTIDE SEQUENCE</scope>
    <source>
        <strain evidence="1">CBS 193.32</strain>
    </source>
</reference>
<keyword evidence="2" id="KW-1185">Reference proteome</keyword>
<organism evidence="1 2">
    <name type="scientific">Colletotrichum godetiae</name>
    <dbReference type="NCBI Taxonomy" id="1209918"/>
    <lineage>
        <taxon>Eukaryota</taxon>
        <taxon>Fungi</taxon>
        <taxon>Dikarya</taxon>
        <taxon>Ascomycota</taxon>
        <taxon>Pezizomycotina</taxon>
        <taxon>Sordariomycetes</taxon>
        <taxon>Hypocreomycetidae</taxon>
        <taxon>Glomerellales</taxon>
        <taxon>Glomerellaceae</taxon>
        <taxon>Colletotrichum</taxon>
        <taxon>Colletotrichum acutatum species complex</taxon>
    </lineage>
</organism>
<protein>
    <submittedName>
        <fullName evidence="1">Uncharacterized protein</fullName>
    </submittedName>
</protein>